<evidence type="ECO:0000256" key="2">
    <source>
        <dbReference type="SAM" id="Phobius"/>
    </source>
</evidence>
<feature type="transmembrane region" description="Helical" evidence="2">
    <location>
        <begin position="33"/>
        <end position="55"/>
    </location>
</feature>
<evidence type="ECO:0000256" key="1">
    <source>
        <dbReference type="SAM" id="MobiDB-lite"/>
    </source>
</evidence>
<accession>A0A6J6VFJ5</accession>
<organism evidence="3">
    <name type="scientific">freshwater metagenome</name>
    <dbReference type="NCBI Taxonomy" id="449393"/>
    <lineage>
        <taxon>unclassified sequences</taxon>
        <taxon>metagenomes</taxon>
        <taxon>ecological metagenomes</taxon>
    </lineage>
</organism>
<feature type="region of interest" description="Disordered" evidence="1">
    <location>
        <begin position="1"/>
        <end position="21"/>
    </location>
</feature>
<keyword evidence="2" id="KW-0812">Transmembrane</keyword>
<keyword evidence="2" id="KW-1133">Transmembrane helix</keyword>
<dbReference type="EMBL" id="CAFBOS010000005">
    <property type="protein sequence ID" value="CAB4977697.1"/>
    <property type="molecule type" value="Genomic_DNA"/>
</dbReference>
<reference evidence="3" key="1">
    <citation type="submission" date="2020-05" db="EMBL/GenBank/DDBJ databases">
        <authorList>
            <person name="Chiriac C."/>
            <person name="Salcher M."/>
            <person name="Ghai R."/>
            <person name="Kavagutti S V."/>
        </authorList>
    </citation>
    <scope>NUCLEOTIDE SEQUENCE</scope>
</reference>
<evidence type="ECO:0000313" key="4">
    <source>
        <dbReference type="EMBL" id="CAB4817836.1"/>
    </source>
</evidence>
<proteinExistence type="predicted"/>
<dbReference type="EMBL" id="CAFABA010000013">
    <property type="protein sequence ID" value="CAB4817836.1"/>
    <property type="molecule type" value="Genomic_DNA"/>
</dbReference>
<protein>
    <submittedName>
        <fullName evidence="3">Unannotated protein</fullName>
    </submittedName>
</protein>
<sequence length="268" mass="28151">MIDDPAAESSDLEAVDGAAPPDAPGIARRRIPLWLLLVLGVVAGSVIGLGASALFPGDDGNDVSRLSLENATGEEAAAHQAAEVAFLDAWRRYRTATYSAELVYERTATNGQSLRSLSTYTQQPPRRVVRQTDSVQLTAGVDSRTCNVVNGSLACAPAPNNDYAATVDAEIAALKTALEGAVPYYVVSAPEANCFQLDLAVDISDPPYGEVARFCFDGPTGALVQRQIVRPMATDTEEATSITAVIPADAFTATLAPARPISTPTTTR</sequence>
<dbReference type="EMBL" id="CAEZYR010000178">
    <property type="protein sequence ID" value="CAB4770386.1"/>
    <property type="molecule type" value="Genomic_DNA"/>
</dbReference>
<keyword evidence="2" id="KW-0472">Membrane</keyword>
<gene>
    <name evidence="3" type="ORF">UFOPK2754_03062</name>
    <name evidence="4" type="ORF">UFOPK3139_00495</name>
    <name evidence="5" type="ORF">UFOPK3543_01920</name>
    <name evidence="6" type="ORF">UFOPK3967_00155</name>
</gene>
<feature type="compositionally biased region" description="Acidic residues" evidence="1">
    <location>
        <begin position="1"/>
        <end position="14"/>
    </location>
</feature>
<evidence type="ECO:0000313" key="6">
    <source>
        <dbReference type="EMBL" id="CAB4977697.1"/>
    </source>
</evidence>
<evidence type="ECO:0000313" key="3">
    <source>
        <dbReference type="EMBL" id="CAB4770386.1"/>
    </source>
</evidence>
<dbReference type="AlphaFoldDB" id="A0A6J6VFJ5"/>
<evidence type="ECO:0000313" key="5">
    <source>
        <dbReference type="EMBL" id="CAB4917908.1"/>
    </source>
</evidence>
<name>A0A6J6VFJ5_9ZZZZ</name>
<dbReference type="EMBL" id="CAFBMH010000078">
    <property type="protein sequence ID" value="CAB4917908.1"/>
    <property type="molecule type" value="Genomic_DNA"/>
</dbReference>